<proteinExistence type="predicted"/>
<sequence length="190" mass="20297">MRRATGRDGNPLRRPLDRSRARLGWVLLLLAVLAVALPTAVAAALYRSDRHAADEQAAHRHRITATTLTGAPAGGAWVPSTGEWPVLARWQYPAGQVRTAAVPVEAGTARGAPVTVWVDDSGDPAAPPRSTADITTGAVLAGLAVLTCTGLVCGTVRTVGRRRIEIRTAAAWEREWEQVEPRWSGRSRSS</sequence>
<evidence type="ECO:0000313" key="2">
    <source>
        <dbReference type="Proteomes" id="UP000249340"/>
    </source>
</evidence>
<gene>
    <name evidence="1" type="ORF">C7M71_002825</name>
</gene>
<reference evidence="2" key="1">
    <citation type="submission" date="2018-07" db="EMBL/GenBank/DDBJ databases">
        <title>Streptacidiphilus bronchialis DSM 106435 chromosome.</title>
        <authorList>
            <person name="Batra D."/>
            <person name="Gulvik C.A."/>
        </authorList>
    </citation>
    <scope>NUCLEOTIDE SEQUENCE [LARGE SCALE GENOMIC DNA]</scope>
    <source>
        <strain evidence="2">DSM 106435</strain>
    </source>
</reference>
<protein>
    <recommendedName>
        <fullName evidence="3">Integral membrane protein</fullName>
    </recommendedName>
</protein>
<dbReference type="KEGG" id="stri:C7M71_002825"/>
<accession>A0A345T557</accession>
<evidence type="ECO:0000313" key="1">
    <source>
        <dbReference type="EMBL" id="AXI81112.1"/>
    </source>
</evidence>
<dbReference type="Proteomes" id="UP000249340">
    <property type="component" value="Chromosome"/>
</dbReference>
<dbReference type="OrthoDB" id="3853706at2"/>
<evidence type="ECO:0008006" key="3">
    <source>
        <dbReference type="Google" id="ProtNLM"/>
    </source>
</evidence>
<organism evidence="1 2">
    <name type="scientific">Peterkaempfera bronchialis</name>
    <dbReference type="NCBI Taxonomy" id="2126346"/>
    <lineage>
        <taxon>Bacteria</taxon>
        <taxon>Bacillati</taxon>
        <taxon>Actinomycetota</taxon>
        <taxon>Actinomycetes</taxon>
        <taxon>Kitasatosporales</taxon>
        <taxon>Streptomycetaceae</taxon>
        <taxon>Peterkaempfera</taxon>
    </lineage>
</organism>
<dbReference type="AlphaFoldDB" id="A0A345T557"/>
<keyword evidence="2" id="KW-1185">Reference proteome</keyword>
<name>A0A345T557_9ACTN</name>
<dbReference type="EMBL" id="CP031264">
    <property type="protein sequence ID" value="AXI81112.1"/>
    <property type="molecule type" value="Genomic_DNA"/>
</dbReference>
<dbReference type="PANTHER" id="PTHR42305">
    <property type="entry name" value="MEMBRANE PROTEIN RV1733C-RELATED"/>
    <property type="match status" value="1"/>
</dbReference>
<dbReference type="InterPro" id="IPR039708">
    <property type="entry name" value="MT1774/Rv1733c-like"/>
</dbReference>
<dbReference type="PANTHER" id="PTHR42305:SF1">
    <property type="entry name" value="MEMBRANE PROTEIN RV1733C-RELATED"/>
    <property type="match status" value="1"/>
</dbReference>